<gene>
    <name evidence="2" type="ORF">BKA55DRAFT_341646</name>
</gene>
<dbReference type="EMBL" id="JAGMUX010000007">
    <property type="protein sequence ID" value="KAH7253535.1"/>
    <property type="molecule type" value="Genomic_DNA"/>
</dbReference>
<feature type="region of interest" description="Disordered" evidence="1">
    <location>
        <begin position="58"/>
        <end position="81"/>
    </location>
</feature>
<feature type="compositionally biased region" description="Polar residues" evidence="1">
    <location>
        <begin position="58"/>
        <end position="73"/>
    </location>
</feature>
<name>A0A9P9HAF1_FUSRE</name>
<dbReference type="AlphaFoldDB" id="A0A9P9HAF1"/>
<sequence>MALRVRPELQNVSLFSNTFNVLIVTQLLHSLAKGMTDSDKMSPYTRISVTEAHGKSWNLNANGSNRQVKTSCRSYDRPHRE</sequence>
<proteinExistence type="predicted"/>
<protein>
    <submittedName>
        <fullName evidence="2">Uncharacterized protein</fullName>
    </submittedName>
</protein>
<organism evidence="2 3">
    <name type="scientific">Fusarium redolens</name>
    <dbReference type="NCBI Taxonomy" id="48865"/>
    <lineage>
        <taxon>Eukaryota</taxon>
        <taxon>Fungi</taxon>
        <taxon>Dikarya</taxon>
        <taxon>Ascomycota</taxon>
        <taxon>Pezizomycotina</taxon>
        <taxon>Sordariomycetes</taxon>
        <taxon>Hypocreomycetidae</taxon>
        <taxon>Hypocreales</taxon>
        <taxon>Nectriaceae</taxon>
        <taxon>Fusarium</taxon>
        <taxon>Fusarium redolens species complex</taxon>
    </lineage>
</organism>
<evidence type="ECO:0000313" key="2">
    <source>
        <dbReference type="EMBL" id="KAH7253535.1"/>
    </source>
</evidence>
<reference evidence="2" key="1">
    <citation type="journal article" date="2021" name="Nat. Commun.">
        <title>Genetic determinants of endophytism in the Arabidopsis root mycobiome.</title>
        <authorList>
            <person name="Mesny F."/>
            <person name="Miyauchi S."/>
            <person name="Thiergart T."/>
            <person name="Pickel B."/>
            <person name="Atanasova L."/>
            <person name="Karlsson M."/>
            <person name="Huettel B."/>
            <person name="Barry K.W."/>
            <person name="Haridas S."/>
            <person name="Chen C."/>
            <person name="Bauer D."/>
            <person name="Andreopoulos W."/>
            <person name="Pangilinan J."/>
            <person name="LaButti K."/>
            <person name="Riley R."/>
            <person name="Lipzen A."/>
            <person name="Clum A."/>
            <person name="Drula E."/>
            <person name="Henrissat B."/>
            <person name="Kohler A."/>
            <person name="Grigoriev I.V."/>
            <person name="Martin F.M."/>
            <person name="Hacquard S."/>
        </authorList>
    </citation>
    <scope>NUCLEOTIDE SEQUENCE</scope>
    <source>
        <strain evidence="2">MPI-CAGE-AT-0023</strain>
    </source>
</reference>
<evidence type="ECO:0000256" key="1">
    <source>
        <dbReference type="SAM" id="MobiDB-lite"/>
    </source>
</evidence>
<dbReference type="Proteomes" id="UP000720189">
    <property type="component" value="Unassembled WGS sequence"/>
</dbReference>
<dbReference type="RefSeq" id="XP_046049782.1">
    <property type="nucleotide sequence ID" value="XM_046185756.1"/>
</dbReference>
<comment type="caution">
    <text evidence="2">The sequence shown here is derived from an EMBL/GenBank/DDBJ whole genome shotgun (WGS) entry which is preliminary data.</text>
</comment>
<dbReference type="GeneID" id="70215710"/>
<evidence type="ECO:0000313" key="3">
    <source>
        <dbReference type="Proteomes" id="UP000720189"/>
    </source>
</evidence>
<keyword evidence="3" id="KW-1185">Reference proteome</keyword>
<accession>A0A9P9HAF1</accession>